<reference evidence="7 8" key="1">
    <citation type="submission" date="2019-03" db="EMBL/GenBank/DDBJ databases">
        <title>Genomic Encyclopedia of Type Strains, Phase IV (KMG-IV): sequencing the most valuable type-strain genomes for metagenomic binning, comparative biology and taxonomic classification.</title>
        <authorList>
            <person name="Goeker M."/>
        </authorList>
    </citation>
    <scope>NUCLEOTIDE SEQUENCE [LARGE SCALE GENOMIC DNA]</scope>
    <source>
        <strain evidence="7 8">DSM 5604</strain>
    </source>
</reference>
<dbReference type="Pfam" id="PF00589">
    <property type="entry name" value="Phage_integrase"/>
    <property type="match status" value="1"/>
</dbReference>
<organism evidence="7 8">
    <name type="scientific">Marinomonas communis</name>
    <dbReference type="NCBI Taxonomy" id="28254"/>
    <lineage>
        <taxon>Bacteria</taxon>
        <taxon>Pseudomonadati</taxon>
        <taxon>Pseudomonadota</taxon>
        <taxon>Gammaproteobacteria</taxon>
        <taxon>Oceanospirillales</taxon>
        <taxon>Oceanospirillaceae</taxon>
        <taxon>Marinomonas</taxon>
    </lineage>
</organism>
<gene>
    <name evidence="7" type="ORF">C8D85_2505</name>
</gene>
<dbReference type="GO" id="GO:0006310">
    <property type="term" value="P:DNA recombination"/>
    <property type="evidence" value="ECO:0007669"/>
    <property type="project" value="UniProtKB-KW"/>
</dbReference>
<dbReference type="RefSeq" id="WP_133563204.1">
    <property type="nucleotide sequence ID" value="NZ_SNZA01000004.1"/>
</dbReference>
<name>A0A4R6X4Y0_9GAMM</name>
<dbReference type="InterPro" id="IPR044068">
    <property type="entry name" value="CB"/>
</dbReference>
<evidence type="ECO:0000259" key="6">
    <source>
        <dbReference type="PROSITE" id="PS51900"/>
    </source>
</evidence>
<keyword evidence="3" id="KW-0233">DNA recombination</keyword>
<dbReference type="PROSITE" id="PS51898">
    <property type="entry name" value="TYR_RECOMBINASE"/>
    <property type="match status" value="1"/>
</dbReference>
<protein>
    <submittedName>
        <fullName evidence="7">Integrase</fullName>
    </submittedName>
</protein>
<sequence>MGTINVRAGKLQMDFRYNGERYREQTKLPDTPANRKRVKQILDRIEAEITLGTFKYWEYFPKSKKGEMLKANTDLAIQHHAKANQTTPTFAEFAELWFSEKTIEWRSSYTKTVRAVMTAYLLDHFGNEEISSITKADVLNFRSTLAKDPKRKNSPLKPASVNKIMTPLRMILNEAADRYEFTSPWKGIKSLKVNKSDIEPFSLEEVNLIISNVRQDFRPYFVTRFFTGMRTGEIDGLKWQYVDFEKRLILVRETWVNNEFTYTKTDGSQRDIQMSQPVFDALQAQYKITGSKELVFYSADGLPLRHDTVTKRVWHPLLRLLGLKSRRPYQTRHTAATLWLASGENPEWIARQMGHTTTEMLFRVYSRYVPNLTRRDGSAFERLLKSEYTAAMDDEQAGGIKND</sequence>
<dbReference type="SUPFAM" id="SSF56349">
    <property type="entry name" value="DNA breaking-rejoining enzymes"/>
    <property type="match status" value="1"/>
</dbReference>
<feature type="domain" description="Core-binding (CB)" evidence="6">
    <location>
        <begin position="88"/>
        <end position="176"/>
    </location>
</feature>
<dbReference type="InterPro" id="IPR022000">
    <property type="entry name" value="Min27-like_integrase_DNA_bind"/>
</dbReference>
<dbReference type="PANTHER" id="PTHR30349:SF36">
    <property type="entry name" value="PROPHAGE INTEGRASE INTR-RELATED"/>
    <property type="match status" value="1"/>
</dbReference>
<evidence type="ECO:0000256" key="1">
    <source>
        <dbReference type="ARBA" id="ARBA00022908"/>
    </source>
</evidence>
<feature type="domain" description="Tyr recombinase" evidence="5">
    <location>
        <begin position="196"/>
        <end position="381"/>
    </location>
</feature>
<dbReference type="Proteomes" id="UP000295729">
    <property type="component" value="Unassembled WGS sequence"/>
</dbReference>
<dbReference type="Pfam" id="PF12167">
    <property type="entry name" value="Arm-DNA-bind_2"/>
    <property type="match status" value="1"/>
</dbReference>
<evidence type="ECO:0000256" key="2">
    <source>
        <dbReference type="ARBA" id="ARBA00023125"/>
    </source>
</evidence>
<keyword evidence="1" id="KW-0229">DNA integration</keyword>
<dbReference type="Gene3D" id="1.10.443.10">
    <property type="entry name" value="Intergrase catalytic core"/>
    <property type="match status" value="1"/>
</dbReference>
<comment type="caution">
    <text evidence="7">The sequence shown here is derived from an EMBL/GenBank/DDBJ whole genome shotgun (WGS) entry which is preliminary data.</text>
</comment>
<dbReference type="GO" id="GO:0003677">
    <property type="term" value="F:DNA binding"/>
    <property type="evidence" value="ECO:0007669"/>
    <property type="project" value="UniProtKB-UniRule"/>
</dbReference>
<dbReference type="InterPro" id="IPR013762">
    <property type="entry name" value="Integrase-like_cat_sf"/>
</dbReference>
<dbReference type="CDD" id="cd01189">
    <property type="entry name" value="INT_ICEBs1_C_like"/>
    <property type="match status" value="1"/>
</dbReference>
<dbReference type="AlphaFoldDB" id="A0A4R6X4Y0"/>
<dbReference type="OrthoDB" id="5391994at2"/>
<dbReference type="PROSITE" id="PS51900">
    <property type="entry name" value="CB"/>
    <property type="match status" value="1"/>
</dbReference>
<proteinExistence type="predicted"/>
<evidence type="ECO:0000313" key="8">
    <source>
        <dbReference type="Proteomes" id="UP000295729"/>
    </source>
</evidence>
<dbReference type="InterPro" id="IPR010998">
    <property type="entry name" value="Integrase_recombinase_N"/>
</dbReference>
<dbReference type="GO" id="GO:0015074">
    <property type="term" value="P:DNA integration"/>
    <property type="evidence" value="ECO:0007669"/>
    <property type="project" value="UniProtKB-KW"/>
</dbReference>
<dbReference type="InterPro" id="IPR050090">
    <property type="entry name" value="Tyrosine_recombinase_XerCD"/>
</dbReference>
<dbReference type="Pfam" id="PF14659">
    <property type="entry name" value="Phage_int_SAM_3"/>
    <property type="match status" value="1"/>
</dbReference>
<dbReference type="PANTHER" id="PTHR30349">
    <property type="entry name" value="PHAGE INTEGRASE-RELATED"/>
    <property type="match status" value="1"/>
</dbReference>
<keyword evidence="8" id="KW-1185">Reference proteome</keyword>
<dbReference type="Gene3D" id="1.10.150.130">
    <property type="match status" value="1"/>
</dbReference>
<evidence type="ECO:0000256" key="3">
    <source>
        <dbReference type="ARBA" id="ARBA00023172"/>
    </source>
</evidence>
<dbReference type="InterPro" id="IPR004107">
    <property type="entry name" value="Integrase_SAM-like_N"/>
</dbReference>
<evidence type="ECO:0000313" key="7">
    <source>
        <dbReference type="EMBL" id="TDR12470.1"/>
    </source>
</evidence>
<evidence type="ECO:0000259" key="5">
    <source>
        <dbReference type="PROSITE" id="PS51898"/>
    </source>
</evidence>
<dbReference type="InterPro" id="IPR011010">
    <property type="entry name" value="DNA_brk_join_enz"/>
</dbReference>
<accession>A0A4R6X4Y0</accession>
<dbReference type="InterPro" id="IPR002104">
    <property type="entry name" value="Integrase_catalytic"/>
</dbReference>
<evidence type="ECO:0000256" key="4">
    <source>
        <dbReference type="PROSITE-ProRule" id="PRU01248"/>
    </source>
</evidence>
<dbReference type="EMBL" id="SNZA01000004">
    <property type="protein sequence ID" value="TDR12470.1"/>
    <property type="molecule type" value="Genomic_DNA"/>
</dbReference>
<keyword evidence="2 4" id="KW-0238">DNA-binding</keyword>